<evidence type="ECO:0000256" key="1">
    <source>
        <dbReference type="SAM" id="Phobius"/>
    </source>
</evidence>
<sequence>MEDRDETEASLSNKASWLSYWILMICLGIILFAAEGTGMLTELENIPLVICFSLSIVIYPMVRAIIFLIEHRE</sequence>
<keyword evidence="1" id="KW-0812">Transmembrane</keyword>
<dbReference type="Proteomes" id="UP000199687">
    <property type="component" value="Unassembled WGS sequence"/>
</dbReference>
<feature type="transmembrane region" description="Helical" evidence="1">
    <location>
        <begin position="46"/>
        <end position="69"/>
    </location>
</feature>
<reference evidence="2 3" key="1">
    <citation type="submission" date="2016-10" db="EMBL/GenBank/DDBJ databases">
        <authorList>
            <person name="de Groot N.N."/>
        </authorList>
    </citation>
    <scope>NUCLEOTIDE SEQUENCE [LARGE SCALE GENOMIC DNA]</scope>
    <source>
        <strain evidence="2 3">CGMCC 1.7727</strain>
    </source>
</reference>
<gene>
    <name evidence="2" type="ORF">SAMN04487944_12841</name>
</gene>
<dbReference type="AlphaFoldDB" id="A0A1H9VWE3"/>
<keyword evidence="1" id="KW-0472">Membrane</keyword>
<accession>A0A1H9VWE3</accession>
<keyword evidence="3" id="KW-1185">Reference proteome</keyword>
<organism evidence="2 3">
    <name type="scientific">Gracilibacillus ureilyticus</name>
    <dbReference type="NCBI Taxonomy" id="531814"/>
    <lineage>
        <taxon>Bacteria</taxon>
        <taxon>Bacillati</taxon>
        <taxon>Bacillota</taxon>
        <taxon>Bacilli</taxon>
        <taxon>Bacillales</taxon>
        <taxon>Bacillaceae</taxon>
        <taxon>Gracilibacillus</taxon>
    </lineage>
</organism>
<dbReference type="EMBL" id="FOGL01000028">
    <property type="protein sequence ID" value="SES25804.1"/>
    <property type="molecule type" value="Genomic_DNA"/>
</dbReference>
<name>A0A1H9VWE3_9BACI</name>
<evidence type="ECO:0000313" key="3">
    <source>
        <dbReference type="Proteomes" id="UP000199687"/>
    </source>
</evidence>
<protein>
    <submittedName>
        <fullName evidence="2">Uncharacterized protein</fullName>
    </submittedName>
</protein>
<proteinExistence type="predicted"/>
<feature type="transmembrane region" description="Helical" evidence="1">
    <location>
        <begin position="20"/>
        <end position="40"/>
    </location>
</feature>
<evidence type="ECO:0000313" key="2">
    <source>
        <dbReference type="EMBL" id="SES25804.1"/>
    </source>
</evidence>
<keyword evidence="1" id="KW-1133">Transmembrane helix</keyword>